<protein>
    <submittedName>
        <fullName evidence="3">Uncharacterized protein</fullName>
    </submittedName>
</protein>
<feature type="compositionally biased region" description="Low complexity" evidence="1">
    <location>
        <begin position="69"/>
        <end position="80"/>
    </location>
</feature>
<dbReference type="PANTHER" id="PTHR35691:SF1">
    <property type="entry name" value="EXPRESSED PROTEIN"/>
    <property type="match status" value="1"/>
</dbReference>
<gene>
    <name evidence="3" type="ORF">GOP47_0019382</name>
</gene>
<comment type="caution">
    <text evidence="3">The sequence shown here is derived from an EMBL/GenBank/DDBJ whole genome shotgun (WGS) entry which is preliminary data.</text>
</comment>
<accession>A0A9D4Z8K3</accession>
<dbReference type="Proteomes" id="UP000886520">
    <property type="component" value="Chromosome 19"/>
</dbReference>
<feature type="transmembrane region" description="Helical" evidence="2">
    <location>
        <begin position="37"/>
        <end position="58"/>
    </location>
</feature>
<evidence type="ECO:0000313" key="4">
    <source>
        <dbReference type="Proteomes" id="UP000886520"/>
    </source>
</evidence>
<reference evidence="3" key="1">
    <citation type="submission" date="2021-01" db="EMBL/GenBank/DDBJ databases">
        <title>Adiantum capillus-veneris genome.</title>
        <authorList>
            <person name="Fang Y."/>
            <person name="Liao Q."/>
        </authorList>
    </citation>
    <scope>NUCLEOTIDE SEQUENCE</scope>
    <source>
        <strain evidence="3">H3</strain>
        <tissue evidence="3">Leaf</tissue>
    </source>
</reference>
<dbReference type="EMBL" id="JABFUD020000019">
    <property type="protein sequence ID" value="KAI5064687.1"/>
    <property type="molecule type" value="Genomic_DNA"/>
</dbReference>
<evidence type="ECO:0000256" key="1">
    <source>
        <dbReference type="SAM" id="MobiDB-lite"/>
    </source>
</evidence>
<dbReference type="PANTHER" id="PTHR35691">
    <property type="entry name" value="EXPRESSED PROTEIN"/>
    <property type="match status" value="1"/>
</dbReference>
<dbReference type="OrthoDB" id="508902at2759"/>
<keyword evidence="2" id="KW-0812">Transmembrane</keyword>
<keyword evidence="2" id="KW-1133">Transmembrane helix</keyword>
<dbReference type="AlphaFoldDB" id="A0A9D4Z8K3"/>
<keyword evidence="2" id="KW-0472">Membrane</keyword>
<organism evidence="3 4">
    <name type="scientific">Adiantum capillus-veneris</name>
    <name type="common">Maidenhair fern</name>
    <dbReference type="NCBI Taxonomy" id="13818"/>
    <lineage>
        <taxon>Eukaryota</taxon>
        <taxon>Viridiplantae</taxon>
        <taxon>Streptophyta</taxon>
        <taxon>Embryophyta</taxon>
        <taxon>Tracheophyta</taxon>
        <taxon>Polypodiopsida</taxon>
        <taxon>Polypodiidae</taxon>
        <taxon>Polypodiales</taxon>
        <taxon>Pteridineae</taxon>
        <taxon>Pteridaceae</taxon>
        <taxon>Vittarioideae</taxon>
        <taxon>Adiantum</taxon>
    </lineage>
</organism>
<evidence type="ECO:0000313" key="3">
    <source>
        <dbReference type="EMBL" id="KAI5064687.1"/>
    </source>
</evidence>
<keyword evidence="4" id="KW-1185">Reference proteome</keyword>
<feature type="region of interest" description="Disordered" evidence="1">
    <location>
        <begin position="69"/>
        <end position="94"/>
    </location>
</feature>
<feature type="transmembrane region" description="Helical" evidence="2">
    <location>
        <begin position="12"/>
        <end position="31"/>
    </location>
</feature>
<name>A0A9D4Z8K3_ADICA</name>
<evidence type="ECO:0000256" key="2">
    <source>
        <dbReference type="SAM" id="Phobius"/>
    </source>
</evidence>
<proteinExistence type="predicted"/>
<sequence length="94" mass="10727">MEGQNERRECSMTESWIFSIIACAIAVPYGIRKKSLAPLVFFGSTGAMLDIIMSVSACEREFQERQQELLLQKQQQQQQQDSPPRAFVDEDAIE</sequence>